<evidence type="ECO:0008006" key="4">
    <source>
        <dbReference type="Google" id="ProtNLM"/>
    </source>
</evidence>
<feature type="compositionally biased region" description="Low complexity" evidence="1">
    <location>
        <begin position="157"/>
        <end position="167"/>
    </location>
</feature>
<evidence type="ECO:0000313" key="2">
    <source>
        <dbReference type="EMBL" id="KIZ03789.1"/>
    </source>
</evidence>
<sequence length="243" mass="25198">MGPLLRAACGRLVGVDLSAGMCGKAVERGCYDLVEVGELVQWLQRQVEVRKEDGQGAGHHNQQQQEQQQKQQQEHQQAEGRGTQRQERQGGGSATRSETPTSSVRGALFDLLVAADVLVYIGDLEPLLGAAAAAAEPGALFALSTELLPEERPSPAPTSGSTSSPSSGGDGDGFGARGPGGYLLQPTGRYAHSPLYIASAGARAGWRVAALQTGVIRVNAGRPINGNLAVLERLGGGAAEPRG</sequence>
<dbReference type="InterPro" id="IPR029063">
    <property type="entry name" value="SAM-dependent_MTases_sf"/>
</dbReference>
<accession>A0A0D2LAG8</accession>
<feature type="region of interest" description="Disordered" evidence="1">
    <location>
        <begin position="149"/>
        <end position="179"/>
    </location>
</feature>
<protein>
    <recommendedName>
        <fullName evidence="4">Methyltransferase type 11 domain-containing protein</fullName>
    </recommendedName>
</protein>
<dbReference type="RefSeq" id="XP_013902808.1">
    <property type="nucleotide sequence ID" value="XM_014047354.1"/>
</dbReference>
<keyword evidence="3" id="KW-1185">Reference proteome</keyword>
<dbReference type="GeneID" id="25737044"/>
<dbReference type="Proteomes" id="UP000054498">
    <property type="component" value="Unassembled WGS sequence"/>
</dbReference>
<dbReference type="Gene3D" id="3.40.50.150">
    <property type="entry name" value="Vaccinia Virus protein VP39"/>
    <property type="match status" value="1"/>
</dbReference>
<gene>
    <name evidence="2" type="ORF">MNEG_4166</name>
</gene>
<feature type="compositionally biased region" description="Low complexity" evidence="1">
    <location>
        <begin position="58"/>
        <end position="71"/>
    </location>
</feature>
<dbReference type="AlphaFoldDB" id="A0A0D2LAG8"/>
<dbReference type="STRING" id="145388.A0A0D2LAG8"/>
<dbReference type="EMBL" id="KK100783">
    <property type="protein sequence ID" value="KIZ03789.1"/>
    <property type="molecule type" value="Genomic_DNA"/>
</dbReference>
<dbReference type="KEGG" id="mng:MNEG_4166"/>
<organism evidence="2 3">
    <name type="scientific">Monoraphidium neglectum</name>
    <dbReference type="NCBI Taxonomy" id="145388"/>
    <lineage>
        <taxon>Eukaryota</taxon>
        <taxon>Viridiplantae</taxon>
        <taxon>Chlorophyta</taxon>
        <taxon>core chlorophytes</taxon>
        <taxon>Chlorophyceae</taxon>
        <taxon>CS clade</taxon>
        <taxon>Sphaeropleales</taxon>
        <taxon>Selenastraceae</taxon>
        <taxon>Monoraphidium</taxon>
    </lineage>
</organism>
<feature type="region of interest" description="Disordered" evidence="1">
    <location>
        <begin position="51"/>
        <end position="101"/>
    </location>
</feature>
<evidence type="ECO:0000256" key="1">
    <source>
        <dbReference type="SAM" id="MobiDB-lite"/>
    </source>
</evidence>
<feature type="compositionally biased region" description="Gly residues" evidence="1">
    <location>
        <begin position="168"/>
        <end position="179"/>
    </location>
</feature>
<dbReference type="OrthoDB" id="3647at2759"/>
<feature type="compositionally biased region" description="Basic and acidic residues" evidence="1">
    <location>
        <begin position="72"/>
        <end position="88"/>
    </location>
</feature>
<proteinExistence type="predicted"/>
<dbReference type="SUPFAM" id="SSF53335">
    <property type="entry name" value="S-adenosyl-L-methionine-dependent methyltransferases"/>
    <property type="match status" value="1"/>
</dbReference>
<reference evidence="2 3" key="1">
    <citation type="journal article" date="2013" name="BMC Genomics">
        <title>Reconstruction of the lipid metabolism for the microalga Monoraphidium neglectum from its genome sequence reveals characteristics suitable for biofuel production.</title>
        <authorList>
            <person name="Bogen C."/>
            <person name="Al-Dilaimi A."/>
            <person name="Albersmeier A."/>
            <person name="Wichmann J."/>
            <person name="Grundmann M."/>
            <person name="Rupp O."/>
            <person name="Lauersen K.J."/>
            <person name="Blifernez-Klassen O."/>
            <person name="Kalinowski J."/>
            <person name="Goesmann A."/>
            <person name="Mussgnug J.H."/>
            <person name="Kruse O."/>
        </authorList>
    </citation>
    <scope>NUCLEOTIDE SEQUENCE [LARGE SCALE GENOMIC DNA]</scope>
    <source>
        <strain evidence="2 3">SAG 48.87</strain>
    </source>
</reference>
<name>A0A0D2LAG8_9CHLO</name>
<evidence type="ECO:0000313" key="3">
    <source>
        <dbReference type="Proteomes" id="UP000054498"/>
    </source>
</evidence>